<proteinExistence type="predicted"/>
<reference evidence="1 2" key="1">
    <citation type="submission" date="2018-02" db="EMBL/GenBank/DDBJ databases">
        <title>Genome sequences of Apibacter spp., gut symbionts of Asian honey bees.</title>
        <authorList>
            <person name="Kwong W.K."/>
            <person name="Steele M.I."/>
            <person name="Moran N.A."/>
        </authorList>
    </citation>
    <scope>NUCLEOTIDE SEQUENCE [LARGE SCALE GENOMIC DNA]</scope>
    <source>
        <strain evidence="2">wkB301</strain>
    </source>
</reference>
<name>A0A2S8ACG7_9FLAO</name>
<protein>
    <submittedName>
        <fullName evidence="1">Uncharacterized protein</fullName>
    </submittedName>
</protein>
<accession>A0A2S8ACG7</accession>
<sequence length="213" mass="25382">MNPKYFHLLLVIYFISLISCKKEKPLCKKDNKIINNITDCTKTSKNNIDSTYIITKTSKTQNQYNFIDRYPIRKPPIIDSTNFYSVKNNNLLKRKQIELLHLKNVIPSNILEHNNKIYINYLLDLSDNFKTIIFYYYSGENELFTILVNYTLNYEVIDWKIIAYDETAENWFRTQSFISQNKIKVENISYIETNPEIKVENYSIMKNGKIIKK</sequence>
<dbReference type="EMBL" id="PSZM01000037">
    <property type="protein sequence ID" value="PQL92664.1"/>
    <property type="molecule type" value="Genomic_DNA"/>
</dbReference>
<organism evidence="1 2">
    <name type="scientific">Apibacter adventoris</name>
    <dbReference type="NCBI Taxonomy" id="1679466"/>
    <lineage>
        <taxon>Bacteria</taxon>
        <taxon>Pseudomonadati</taxon>
        <taxon>Bacteroidota</taxon>
        <taxon>Flavobacteriia</taxon>
        <taxon>Flavobacteriales</taxon>
        <taxon>Weeksellaceae</taxon>
        <taxon>Apibacter</taxon>
    </lineage>
</organism>
<keyword evidence="2" id="KW-1185">Reference proteome</keyword>
<dbReference type="Proteomes" id="UP000238042">
    <property type="component" value="Unassembled WGS sequence"/>
</dbReference>
<evidence type="ECO:0000313" key="1">
    <source>
        <dbReference type="EMBL" id="PQL92664.1"/>
    </source>
</evidence>
<comment type="caution">
    <text evidence="1">The sequence shown here is derived from an EMBL/GenBank/DDBJ whole genome shotgun (WGS) entry which is preliminary data.</text>
</comment>
<gene>
    <name evidence="1" type="ORF">C4S77_06480</name>
</gene>
<evidence type="ECO:0000313" key="2">
    <source>
        <dbReference type="Proteomes" id="UP000238042"/>
    </source>
</evidence>
<dbReference type="PROSITE" id="PS51257">
    <property type="entry name" value="PROKAR_LIPOPROTEIN"/>
    <property type="match status" value="1"/>
</dbReference>
<dbReference type="AlphaFoldDB" id="A0A2S8ACG7"/>